<proteinExistence type="predicted"/>
<dbReference type="EMBL" id="CP020660">
    <property type="protein sequence ID" value="ATF09680.1"/>
    <property type="molecule type" value="Genomic_DNA"/>
</dbReference>
<accession>A0A291B9J5</accession>
<evidence type="ECO:0000313" key="2">
    <source>
        <dbReference type="EMBL" id="ATF09680.1"/>
    </source>
</evidence>
<evidence type="ECO:0000256" key="1">
    <source>
        <dbReference type="SAM" id="Phobius"/>
    </source>
</evidence>
<evidence type="ECO:0000313" key="3">
    <source>
        <dbReference type="Proteomes" id="UP000218160"/>
    </source>
</evidence>
<dbReference type="KEGG" id="elux:BTN50_1190"/>
<sequence>MMMGLPNVLRLNQLKSAGKYQGIALFFPITLPFVIAAIMLIFIVNSVSSLLKFCVF</sequence>
<keyword evidence="1" id="KW-1133">Transmembrane helix</keyword>
<gene>
    <name evidence="2" type="ORF">BTN50_1190</name>
</gene>
<dbReference type="AlphaFoldDB" id="A0A291B9J5"/>
<keyword evidence="1" id="KW-0472">Membrane</keyword>
<keyword evidence="1" id="KW-0812">Transmembrane</keyword>
<feature type="transmembrane region" description="Helical" evidence="1">
    <location>
        <begin position="20"/>
        <end position="43"/>
    </location>
</feature>
<protein>
    <submittedName>
        <fullName evidence="2">Uncharacterized protein</fullName>
    </submittedName>
</protein>
<name>A0A291B9J5_9GAMM</name>
<keyword evidence="3" id="KW-1185">Reference proteome</keyword>
<organism evidence="2 3">
    <name type="scientific">Candidatus Enterovibrio altilux</name>
    <dbReference type="NCBI Taxonomy" id="1927128"/>
    <lineage>
        <taxon>Bacteria</taxon>
        <taxon>Pseudomonadati</taxon>
        <taxon>Pseudomonadota</taxon>
        <taxon>Gammaproteobacteria</taxon>
        <taxon>Vibrionales</taxon>
        <taxon>Vibrionaceae</taxon>
        <taxon>Enterovibrio</taxon>
    </lineage>
</organism>
<dbReference type="Proteomes" id="UP000218160">
    <property type="component" value="Chromosome 1"/>
</dbReference>
<reference evidence="3" key="1">
    <citation type="submission" date="2017-04" db="EMBL/GenBank/DDBJ databases">
        <title>Genome evolution of the luminous symbionts of deep sea anglerfish.</title>
        <authorList>
            <person name="Hendry T.A."/>
        </authorList>
    </citation>
    <scope>NUCLEOTIDE SEQUENCE [LARGE SCALE GENOMIC DNA]</scope>
</reference>